<protein>
    <submittedName>
        <fullName evidence="2">Uncharacterized protein</fullName>
    </submittedName>
</protein>
<feature type="signal peptide" evidence="1">
    <location>
        <begin position="1"/>
        <end position="19"/>
    </location>
</feature>
<keyword evidence="1" id="KW-0732">Signal</keyword>
<sequence>MRSNLLALLCMALAMMAHGLPTPGDDNKEAVEDSKQHVAVPHAQSAFVVQARKEEPNNFNLPSKWIAQDDERMRYGHLCVYIPTLPI</sequence>
<organism evidence="2 3">
    <name type="scientific">Lichtheimia ornata</name>
    <dbReference type="NCBI Taxonomy" id="688661"/>
    <lineage>
        <taxon>Eukaryota</taxon>
        <taxon>Fungi</taxon>
        <taxon>Fungi incertae sedis</taxon>
        <taxon>Mucoromycota</taxon>
        <taxon>Mucoromycotina</taxon>
        <taxon>Mucoromycetes</taxon>
        <taxon>Mucorales</taxon>
        <taxon>Lichtheimiaceae</taxon>
        <taxon>Lichtheimia</taxon>
    </lineage>
</organism>
<dbReference type="Proteomes" id="UP001234581">
    <property type="component" value="Unassembled WGS sequence"/>
</dbReference>
<evidence type="ECO:0000313" key="3">
    <source>
        <dbReference type="Proteomes" id="UP001234581"/>
    </source>
</evidence>
<accession>A0AAD8DIW0</accession>
<dbReference type="AlphaFoldDB" id="A0AAD8DIW0"/>
<gene>
    <name evidence="2" type="ORF">O0I10_000433</name>
</gene>
<comment type="caution">
    <text evidence="2">The sequence shown here is derived from an EMBL/GenBank/DDBJ whole genome shotgun (WGS) entry which is preliminary data.</text>
</comment>
<name>A0AAD8DIW0_9FUNG</name>
<dbReference type="RefSeq" id="XP_058349066.1">
    <property type="nucleotide sequence ID" value="XM_058480543.1"/>
</dbReference>
<reference evidence="2 3" key="1">
    <citation type="submission" date="2023-03" db="EMBL/GenBank/DDBJ databases">
        <title>Genome sequence of Lichtheimia ornata CBS 291.66.</title>
        <authorList>
            <person name="Mohabir J.T."/>
            <person name="Shea T.P."/>
            <person name="Kurbessoian T."/>
            <person name="Berby B."/>
            <person name="Fontaine J."/>
            <person name="Livny J."/>
            <person name="Gnirke A."/>
            <person name="Stajich J.E."/>
            <person name="Cuomo C.A."/>
        </authorList>
    </citation>
    <scope>NUCLEOTIDE SEQUENCE [LARGE SCALE GENOMIC DNA]</scope>
    <source>
        <strain evidence="2">CBS 291.66</strain>
    </source>
</reference>
<evidence type="ECO:0000256" key="1">
    <source>
        <dbReference type="SAM" id="SignalP"/>
    </source>
</evidence>
<dbReference type="GeneID" id="83207855"/>
<keyword evidence="3" id="KW-1185">Reference proteome</keyword>
<dbReference type="EMBL" id="JARTCD010000001">
    <property type="protein sequence ID" value="KAJ8664154.1"/>
    <property type="molecule type" value="Genomic_DNA"/>
</dbReference>
<proteinExistence type="predicted"/>
<feature type="chain" id="PRO_5042271477" evidence="1">
    <location>
        <begin position="20"/>
        <end position="87"/>
    </location>
</feature>
<evidence type="ECO:0000313" key="2">
    <source>
        <dbReference type="EMBL" id="KAJ8664154.1"/>
    </source>
</evidence>